<sequence>MTSNPVASMVELADQYKSEFENGISNLMKHAISFVNLASKAGTYRQFNIFHQELLKQRDEMMIKIRDTQSVLPDLDTTKLMSAFCWMAIMLLGQSFGAFFGGILFSPLLGFFVSSSDAVFLAYFILPLIIYYFLHLPLEVTAKNDLLRRHVLFFFAAFEGLLTGYIFSDTNLIGMPPIAALTPMAIGLIPHFGSSIIDKNRAKLLCLSVGGGFLLHLALGTIIDLSLPYLLLTGLYGLIGFTILQLYVNNAEEDLTLTHIHQFSFVCAVMFSQAFIYAIFGFDEKELTDGASRSFLLSFL</sequence>
<feature type="transmembrane region" description="Helical" evidence="1">
    <location>
        <begin position="83"/>
        <end position="105"/>
    </location>
</feature>
<accession>A0A8R1XPV2</accession>
<feature type="transmembrane region" description="Helical" evidence="1">
    <location>
        <begin position="146"/>
        <end position="167"/>
    </location>
</feature>
<evidence type="ECO:0000313" key="2">
    <source>
        <dbReference type="EnsemblMetazoa" id="OVOC11420.1"/>
    </source>
</evidence>
<proteinExistence type="predicted"/>
<dbReference type="AlphaFoldDB" id="A0A8R1XPV2"/>
<dbReference type="EMBL" id="CMVM020000358">
    <property type="status" value="NOT_ANNOTATED_CDS"/>
    <property type="molecule type" value="Genomic_DNA"/>
</dbReference>
<evidence type="ECO:0000256" key="1">
    <source>
        <dbReference type="SAM" id="Phobius"/>
    </source>
</evidence>
<keyword evidence="1" id="KW-0812">Transmembrane</keyword>
<dbReference type="EnsemblMetazoa" id="OVOC11420.1">
    <property type="protein sequence ID" value="OVOC11420.1"/>
    <property type="gene ID" value="WBGene00248229"/>
</dbReference>
<keyword evidence="1" id="KW-1133">Transmembrane helix</keyword>
<organism evidence="2 3">
    <name type="scientific">Onchocerca volvulus</name>
    <dbReference type="NCBI Taxonomy" id="6282"/>
    <lineage>
        <taxon>Eukaryota</taxon>
        <taxon>Metazoa</taxon>
        <taxon>Ecdysozoa</taxon>
        <taxon>Nematoda</taxon>
        <taxon>Chromadorea</taxon>
        <taxon>Rhabditida</taxon>
        <taxon>Spirurina</taxon>
        <taxon>Spiruromorpha</taxon>
        <taxon>Filarioidea</taxon>
        <taxon>Onchocercidae</taxon>
        <taxon>Onchocerca</taxon>
    </lineage>
</organism>
<dbReference type="InterPro" id="IPR008574">
    <property type="entry name" value="Nematodes_ZYG-11_interact"/>
</dbReference>
<feature type="transmembrane region" description="Helical" evidence="1">
    <location>
        <begin position="260"/>
        <end position="280"/>
    </location>
</feature>
<keyword evidence="1" id="KW-0472">Membrane</keyword>
<name>A0A8R1XPV2_ONCVO</name>
<dbReference type="PANTHER" id="PTHR31176">
    <property type="entry name" value="MFS DOMAIN-CONTAINING PROTEIN-RELATED"/>
    <property type="match status" value="1"/>
</dbReference>
<dbReference type="Pfam" id="PF05884">
    <property type="entry name" value="ZYG-11_interact"/>
    <property type="match status" value="1"/>
</dbReference>
<protein>
    <submittedName>
        <fullName evidence="2">Uncharacterized protein</fullName>
    </submittedName>
</protein>
<feature type="transmembrane region" description="Helical" evidence="1">
    <location>
        <begin position="173"/>
        <end position="192"/>
    </location>
</feature>
<dbReference type="PANTHER" id="PTHR31176:SF1">
    <property type="entry name" value="MFS DOMAIN-CONTAINING PROTEIN-RELATED"/>
    <property type="match status" value="1"/>
</dbReference>
<feature type="transmembrane region" description="Helical" evidence="1">
    <location>
        <begin position="229"/>
        <end position="248"/>
    </location>
</feature>
<feature type="transmembrane region" description="Helical" evidence="1">
    <location>
        <begin position="204"/>
        <end position="223"/>
    </location>
</feature>
<reference evidence="3" key="1">
    <citation type="submission" date="2013-10" db="EMBL/GenBank/DDBJ databases">
        <title>Genome sequencing of Onchocerca volvulus.</title>
        <authorList>
            <person name="Cotton J."/>
            <person name="Tsai J."/>
            <person name="Stanley E."/>
            <person name="Tracey A."/>
            <person name="Holroyd N."/>
            <person name="Lustigman S."/>
            <person name="Berriman M."/>
        </authorList>
    </citation>
    <scope>NUCLEOTIDE SEQUENCE</scope>
</reference>
<reference evidence="2" key="2">
    <citation type="submission" date="2022-06" db="UniProtKB">
        <authorList>
            <consortium name="EnsemblMetazoa"/>
        </authorList>
    </citation>
    <scope>IDENTIFICATION</scope>
</reference>
<evidence type="ECO:0000313" key="3">
    <source>
        <dbReference type="Proteomes" id="UP000024404"/>
    </source>
</evidence>
<keyword evidence="3" id="KW-1185">Reference proteome</keyword>
<dbReference type="Proteomes" id="UP000024404">
    <property type="component" value="Unassembled WGS sequence"/>
</dbReference>
<feature type="transmembrane region" description="Helical" evidence="1">
    <location>
        <begin position="111"/>
        <end position="134"/>
    </location>
</feature>